<sequence length="135" mass="14432">MRELADFHETDRGIEMMLFGPERPTGNTDREPEEVQRAAVHAVGALGLLAVPLILIFNSLLTAFRSWGVQDEAARAAIDAKAFPLMVAAGIVMAVAAVAVFILRGFVRSRFIGGNIWVVIAVLALPVACYIAAVG</sequence>
<keyword evidence="1" id="KW-0472">Membrane</keyword>
<dbReference type="RefSeq" id="WP_179606549.1">
    <property type="nucleotide sequence ID" value="NZ_BAABEH010000001.1"/>
</dbReference>
<dbReference type="Proteomes" id="UP000578352">
    <property type="component" value="Unassembled WGS sequence"/>
</dbReference>
<proteinExistence type="predicted"/>
<organism evidence="2 3">
    <name type="scientific">Leifsonia shinshuensis</name>
    <dbReference type="NCBI Taxonomy" id="150026"/>
    <lineage>
        <taxon>Bacteria</taxon>
        <taxon>Bacillati</taxon>
        <taxon>Actinomycetota</taxon>
        <taxon>Actinomycetes</taxon>
        <taxon>Micrococcales</taxon>
        <taxon>Microbacteriaceae</taxon>
        <taxon>Leifsonia</taxon>
    </lineage>
</organism>
<keyword evidence="1" id="KW-0812">Transmembrane</keyword>
<reference evidence="2 3" key="1">
    <citation type="submission" date="2020-07" db="EMBL/GenBank/DDBJ databases">
        <title>Sequencing the genomes of 1000 actinobacteria strains.</title>
        <authorList>
            <person name="Klenk H.-P."/>
        </authorList>
    </citation>
    <scope>NUCLEOTIDE SEQUENCE [LARGE SCALE GENOMIC DNA]</scope>
    <source>
        <strain evidence="2 3">DSM 15165</strain>
    </source>
</reference>
<dbReference type="EMBL" id="JACCFL010000001">
    <property type="protein sequence ID" value="NYJ24431.1"/>
    <property type="molecule type" value="Genomic_DNA"/>
</dbReference>
<accession>A0A853CYN5</accession>
<keyword evidence="1" id="KW-1133">Transmembrane helix</keyword>
<evidence type="ECO:0000313" key="2">
    <source>
        <dbReference type="EMBL" id="NYJ24431.1"/>
    </source>
</evidence>
<gene>
    <name evidence="2" type="ORF">HNR13_002718</name>
</gene>
<feature type="transmembrane region" description="Helical" evidence="1">
    <location>
        <begin position="82"/>
        <end position="103"/>
    </location>
</feature>
<feature type="transmembrane region" description="Helical" evidence="1">
    <location>
        <begin position="38"/>
        <end position="62"/>
    </location>
</feature>
<name>A0A853CYN5_9MICO</name>
<evidence type="ECO:0000313" key="3">
    <source>
        <dbReference type="Proteomes" id="UP000578352"/>
    </source>
</evidence>
<comment type="caution">
    <text evidence="2">The sequence shown here is derived from an EMBL/GenBank/DDBJ whole genome shotgun (WGS) entry which is preliminary data.</text>
</comment>
<feature type="transmembrane region" description="Helical" evidence="1">
    <location>
        <begin position="115"/>
        <end position="133"/>
    </location>
</feature>
<evidence type="ECO:0000256" key="1">
    <source>
        <dbReference type="SAM" id="Phobius"/>
    </source>
</evidence>
<dbReference type="AlphaFoldDB" id="A0A853CYN5"/>
<protein>
    <submittedName>
        <fullName evidence="2">Uncharacterized protein</fullName>
    </submittedName>
</protein>